<evidence type="ECO:0000313" key="2">
    <source>
        <dbReference type="Proteomes" id="UP000178515"/>
    </source>
</evidence>
<proteinExistence type="predicted"/>
<name>A0A1G1Z3J8_9BACT</name>
<sequence>MHDKTLRIEVRELRSQGKTYSEIEKTLGIIVPKSTLSDWCNNVELPGWYEQKVMELNRKSLSKAQKYSLVSNKIKREKFFEKIIKSNQQVVKRISNKDALRTVLSILYLGEGAKWKSHRGLMLGSSDEKIVKLYIQLLRICYGINPRSLKCRISYRADQNIQALQRYWSRVTSIPRGNFYKTKPDPRTVGKPTKRKDYKGVCVVTYGRTDIQLELETIPKLILETIEGL</sequence>
<dbReference type="AlphaFoldDB" id="A0A1G1Z3J8"/>
<dbReference type="Proteomes" id="UP000178515">
    <property type="component" value="Unassembled WGS sequence"/>
</dbReference>
<protein>
    <submittedName>
        <fullName evidence="1">Uncharacterized protein</fullName>
    </submittedName>
</protein>
<gene>
    <name evidence="1" type="ORF">A3F24_01340</name>
</gene>
<evidence type="ECO:0000313" key="1">
    <source>
        <dbReference type="EMBL" id="OGY59212.1"/>
    </source>
</evidence>
<organism evidence="1 2">
    <name type="scientific">Candidatus Colwellbacteria bacterium RIFCSPHIGHO2_12_FULL_44_17</name>
    <dbReference type="NCBI Taxonomy" id="1797689"/>
    <lineage>
        <taxon>Bacteria</taxon>
        <taxon>Candidatus Colwelliibacteriota</taxon>
    </lineage>
</organism>
<dbReference type="EMBL" id="MHIX01000020">
    <property type="protein sequence ID" value="OGY59212.1"/>
    <property type="molecule type" value="Genomic_DNA"/>
</dbReference>
<comment type="caution">
    <text evidence="1">The sequence shown here is derived from an EMBL/GenBank/DDBJ whole genome shotgun (WGS) entry which is preliminary data.</text>
</comment>
<accession>A0A1G1Z3J8</accession>
<reference evidence="1 2" key="1">
    <citation type="journal article" date="2016" name="Nat. Commun.">
        <title>Thousands of microbial genomes shed light on interconnected biogeochemical processes in an aquifer system.</title>
        <authorList>
            <person name="Anantharaman K."/>
            <person name="Brown C.T."/>
            <person name="Hug L.A."/>
            <person name="Sharon I."/>
            <person name="Castelle C.J."/>
            <person name="Probst A.J."/>
            <person name="Thomas B.C."/>
            <person name="Singh A."/>
            <person name="Wilkins M.J."/>
            <person name="Karaoz U."/>
            <person name="Brodie E.L."/>
            <person name="Williams K.H."/>
            <person name="Hubbard S.S."/>
            <person name="Banfield J.F."/>
        </authorList>
    </citation>
    <scope>NUCLEOTIDE SEQUENCE [LARGE SCALE GENOMIC DNA]</scope>
</reference>
<dbReference type="STRING" id="1797689.A3F24_01340"/>